<dbReference type="Gene3D" id="3.30.300.30">
    <property type="match status" value="1"/>
</dbReference>
<evidence type="ECO:0000313" key="7">
    <source>
        <dbReference type="EMBL" id="SUZ97471.1"/>
    </source>
</evidence>
<dbReference type="SUPFAM" id="SSF56801">
    <property type="entry name" value="Acetyl-CoA synthetase-like"/>
    <property type="match status" value="1"/>
</dbReference>
<dbReference type="PANTHER" id="PTHR43859:SF4">
    <property type="entry name" value="BUTANOATE--COA LIGASE AAE1-RELATED"/>
    <property type="match status" value="1"/>
</dbReference>
<organism evidence="7">
    <name type="scientific">marine metagenome</name>
    <dbReference type="NCBI Taxonomy" id="408172"/>
    <lineage>
        <taxon>unclassified sequences</taxon>
        <taxon>metagenomes</taxon>
        <taxon>ecological metagenomes</taxon>
    </lineage>
</organism>
<protein>
    <recommendedName>
        <fullName evidence="8">AMP-dependent synthetase/ligase domain-containing protein</fullName>
    </recommendedName>
</protein>
<comment type="similarity">
    <text evidence="1">Belongs to the ATP-dependent AMP-binding enzyme family.</text>
</comment>
<dbReference type="Gene3D" id="3.40.50.12780">
    <property type="entry name" value="N-terminal domain of ligase-like"/>
    <property type="match status" value="1"/>
</dbReference>
<accession>A0A381S295</accession>
<dbReference type="InterPro" id="IPR025110">
    <property type="entry name" value="AMP-bd_C"/>
</dbReference>
<keyword evidence="2" id="KW-0436">Ligase</keyword>
<dbReference type="NCBIfam" id="NF004837">
    <property type="entry name" value="PRK06187.1"/>
    <property type="match status" value="1"/>
</dbReference>
<evidence type="ECO:0000259" key="5">
    <source>
        <dbReference type="Pfam" id="PF00501"/>
    </source>
</evidence>
<feature type="domain" description="AMP-dependent synthetase/ligase" evidence="5">
    <location>
        <begin position="26"/>
        <end position="402"/>
    </location>
</feature>
<dbReference type="EMBL" id="UINC01002513">
    <property type="protein sequence ID" value="SUZ97471.1"/>
    <property type="molecule type" value="Genomic_DNA"/>
</dbReference>
<evidence type="ECO:0000256" key="3">
    <source>
        <dbReference type="ARBA" id="ARBA00022832"/>
    </source>
</evidence>
<dbReference type="AlphaFoldDB" id="A0A381S295"/>
<evidence type="ECO:0000256" key="4">
    <source>
        <dbReference type="ARBA" id="ARBA00023098"/>
    </source>
</evidence>
<dbReference type="GO" id="GO:0016874">
    <property type="term" value="F:ligase activity"/>
    <property type="evidence" value="ECO:0007669"/>
    <property type="project" value="UniProtKB-KW"/>
</dbReference>
<dbReference type="Pfam" id="PF00501">
    <property type="entry name" value="AMP-binding"/>
    <property type="match status" value="1"/>
</dbReference>
<name>A0A381S295_9ZZZZ</name>
<dbReference type="InterPro" id="IPR042099">
    <property type="entry name" value="ANL_N_sf"/>
</dbReference>
<sequence>MGMQNSPLLMSRLVDRGATVSPNIDIVTATEDGSRSQTYAETRDRAHQLAHALKDVGIGIGDRVGTFMWNGSRHLEAYHATAGMGAVLHTLNVRLSETDLEYIINHAGDRLIIADADALPLLDKLSGRISTVERIVVATEAGFEDWSTSLPEAIDYEEFIQGKPTHFDWPEISERAPLGLCYTSGTTGRPKGVEYEHRSQYLHTIAQCMTDSMGLSGADAVCGIVPMFHVMGWGIPWSALMLGCKQVLPHRFMDPARLVRLMADEKVTLSAGVPTIWQGVKSAIEANPDAYDLSSLERLTCGGSAPPPSLIRWYWDVLGVEMIQGWGMTETSPLATLSRRVMKRDHLDMTLDQQFDNVAKAGQIIPGLELDIFDEEFNRVPHDGESVGEILVRGPWICSEYFDDPQPEKFHGDWLITGDVGKIDSEEYLIISDRSKDLVKSGGEWISSVDLENHIVAMDGIVQACVVAHPHPRWDERPVALVIVESGVDVEPKEILEHCATAFAKWQLPDDILFVDEIPLTSTGKMDKKIVRADLEERGYTLPDLRDGSSSL</sequence>
<dbReference type="Pfam" id="PF13193">
    <property type="entry name" value="AMP-binding_C"/>
    <property type="match status" value="1"/>
</dbReference>
<keyword evidence="3" id="KW-0276">Fatty acid metabolism</keyword>
<reference evidence="7" key="1">
    <citation type="submission" date="2018-05" db="EMBL/GenBank/DDBJ databases">
        <authorList>
            <person name="Lanie J.A."/>
            <person name="Ng W.-L."/>
            <person name="Kazmierczak K.M."/>
            <person name="Andrzejewski T.M."/>
            <person name="Davidsen T.M."/>
            <person name="Wayne K.J."/>
            <person name="Tettelin H."/>
            <person name="Glass J.I."/>
            <person name="Rusch D."/>
            <person name="Podicherti R."/>
            <person name="Tsui H.-C.T."/>
            <person name="Winkler M.E."/>
        </authorList>
    </citation>
    <scope>NUCLEOTIDE SEQUENCE</scope>
</reference>
<keyword evidence="4" id="KW-0443">Lipid metabolism</keyword>
<evidence type="ECO:0000256" key="2">
    <source>
        <dbReference type="ARBA" id="ARBA00022598"/>
    </source>
</evidence>
<dbReference type="InterPro" id="IPR045851">
    <property type="entry name" value="AMP-bd_C_sf"/>
</dbReference>
<dbReference type="FunFam" id="3.30.300.30:FF:000008">
    <property type="entry name" value="2,3-dihydroxybenzoate-AMP ligase"/>
    <property type="match status" value="1"/>
</dbReference>
<evidence type="ECO:0008006" key="8">
    <source>
        <dbReference type="Google" id="ProtNLM"/>
    </source>
</evidence>
<proteinExistence type="inferred from homology"/>
<evidence type="ECO:0000259" key="6">
    <source>
        <dbReference type="Pfam" id="PF13193"/>
    </source>
</evidence>
<dbReference type="GO" id="GO:0006631">
    <property type="term" value="P:fatty acid metabolic process"/>
    <property type="evidence" value="ECO:0007669"/>
    <property type="project" value="UniProtKB-KW"/>
</dbReference>
<evidence type="ECO:0000256" key="1">
    <source>
        <dbReference type="ARBA" id="ARBA00006432"/>
    </source>
</evidence>
<dbReference type="PANTHER" id="PTHR43859">
    <property type="entry name" value="ACYL-ACTIVATING ENZYME"/>
    <property type="match status" value="1"/>
</dbReference>
<feature type="domain" description="AMP-binding enzyme C-terminal" evidence="6">
    <location>
        <begin position="451"/>
        <end position="525"/>
    </location>
</feature>
<dbReference type="CDD" id="cd12119">
    <property type="entry name" value="ttLC_FACS_AlkK_like"/>
    <property type="match status" value="1"/>
</dbReference>
<gene>
    <name evidence="7" type="ORF">METZ01_LOCUS50325</name>
</gene>
<dbReference type="InterPro" id="IPR020845">
    <property type="entry name" value="AMP-binding_CS"/>
</dbReference>
<dbReference type="PROSITE" id="PS00455">
    <property type="entry name" value="AMP_BINDING"/>
    <property type="match status" value="1"/>
</dbReference>
<dbReference type="InterPro" id="IPR000873">
    <property type="entry name" value="AMP-dep_synth/lig_dom"/>
</dbReference>